<protein>
    <submittedName>
        <fullName evidence="2">Uncharacterized protein</fullName>
    </submittedName>
</protein>
<dbReference type="AlphaFoldDB" id="A0A6L2K5R8"/>
<evidence type="ECO:0000256" key="1">
    <source>
        <dbReference type="SAM" id="MobiDB-lite"/>
    </source>
</evidence>
<feature type="compositionally biased region" description="Basic and acidic residues" evidence="1">
    <location>
        <begin position="104"/>
        <end position="115"/>
    </location>
</feature>
<evidence type="ECO:0000313" key="2">
    <source>
        <dbReference type="EMBL" id="GEU44713.1"/>
    </source>
</evidence>
<reference evidence="2" key="1">
    <citation type="journal article" date="2019" name="Sci. Rep.">
        <title>Draft genome of Tanacetum cinerariifolium, the natural source of mosquito coil.</title>
        <authorList>
            <person name="Yamashiro T."/>
            <person name="Shiraishi A."/>
            <person name="Satake H."/>
            <person name="Nakayama K."/>
        </authorList>
    </citation>
    <scope>NUCLEOTIDE SEQUENCE</scope>
</reference>
<dbReference type="EMBL" id="BKCJ010001883">
    <property type="protein sequence ID" value="GEU44713.1"/>
    <property type="molecule type" value="Genomic_DNA"/>
</dbReference>
<gene>
    <name evidence="2" type="ORF">Tci_016691</name>
</gene>
<feature type="compositionally biased region" description="Acidic residues" evidence="1">
    <location>
        <begin position="60"/>
        <end position="92"/>
    </location>
</feature>
<comment type="caution">
    <text evidence="2">The sequence shown here is derived from an EMBL/GenBank/DDBJ whole genome shotgun (WGS) entry which is preliminary data.</text>
</comment>
<organism evidence="2">
    <name type="scientific">Tanacetum cinerariifolium</name>
    <name type="common">Dalmatian daisy</name>
    <name type="synonym">Chrysanthemum cinerariifolium</name>
    <dbReference type="NCBI Taxonomy" id="118510"/>
    <lineage>
        <taxon>Eukaryota</taxon>
        <taxon>Viridiplantae</taxon>
        <taxon>Streptophyta</taxon>
        <taxon>Embryophyta</taxon>
        <taxon>Tracheophyta</taxon>
        <taxon>Spermatophyta</taxon>
        <taxon>Magnoliopsida</taxon>
        <taxon>eudicotyledons</taxon>
        <taxon>Gunneridae</taxon>
        <taxon>Pentapetalae</taxon>
        <taxon>asterids</taxon>
        <taxon>campanulids</taxon>
        <taxon>Asterales</taxon>
        <taxon>Asteraceae</taxon>
        <taxon>Asteroideae</taxon>
        <taxon>Anthemideae</taxon>
        <taxon>Anthemidinae</taxon>
        <taxon>Tanacetum</taxon>
    </lineage>
</organism>
<accession>A0A6L2K5R8</accession>
<proteinExistence type="predicted"/>
<name>A0A6L2K5R8_TANCI</name>
<feature type="region of interest" description="Disordered" evidence="1">
    <location>
        <begin position="24"/>
        <end position="132"/>
    </location>
</feature>
<sequence length="366" mass="40254">MSSSTVTYTSVYTDFKPWRIQWVSNKEPEAPEEAPLSPDSVPGPEGGSQGGSANYPAVGGDDDDDDESSKDDADDKEEEEASEEEDDDEEEDHLALTNSFVVPDVDHVSSSKDTEAFETDESAPTPPSPRHRKARISIKLLPPMTTSMEARIVDYVVTPNPPLLPPSPLTPLSSLLPQIPSPPLPIPSPPTTSPTYAEALLGNRAAEIRARFIAPAFGFKVEENSATTTARQPGLKVATVDATPECPMSGEFGYRIKDVWDDMVGDIEERAPTTDAHDDRDLQRDRVNTLFRDRRYHLHTTVLVESEATQGRQACHSPWTVTGRISDEDRLPRHIQHNHDRFVELVRTARDPEPHDGPVDAGSSSC</sequence>